<dbReference type="Proteomes" id="UP001219901">
    <property type="component" value="Chromosome"/>
</dbReference>
<dbReference type="NCBIfam" id="TIGR00460">
    <property type="entry name" value="fmt"/>
    <property type="match status" value="1"/>
</dbReference>
<dbReference type="Pfam" id="PF02911">
    <property type="entry name" value="Formyl_trans_C"/>
    <property type="match status" value="1"/>
</dbReference>
<dbReference type="GO" id="GO:0005829">
    <property type="term" value="C:cytosol"/>
    <property type="evidence" value="ECO:0007669"/>
    <property type="project" value="TreeGrafter"/>
</dbReference>
<dbReference type="EMBL" id="CP046147">
    <property type="protein sequence ID" value="WFG40715.1"/>
    <property type="molecule type" value="Genomic_DNA"/>
</dbReference>
<dbReference type="SUPFAM" id="SSF50486">
    <property type="entry name" value="FMT C-terminal domain-like"/>
    <property type="match status" value="1"/>
</dbReference>
<reference evidence="13 14" key="1">
    <citation type="submission" date="2019-11" db="EMBL/GenBank/DDBJ databases">
        <authorList>
            <person name="Cho J.-C."/>
        </authorList>
    </citation>
    <scope>NUCLEOTIDE SEQUENCE [LARGE SCALE GENOMIC DNA]</scope>
    <source>
        <strain evidence="12 13">JH1073</strain>
        <strain evidence="11 14">JH702</strain>
    </source>
</reference>
<dbReference type="Proteomes" id="UP001321249">
    <property type="component" value="Unassembled WGS sequence"/>
</dbReference>
<dbReference type="PANTHER" id="PTHR11138">
    <property type="entry name" value="METHIONYL-TRNA FORMYLTRANSFERASE"/>
    <property type="match status" value="1"/>
</dbReference>
<dbReference type="Gene3D" id="3.10.25.10">
    <property type="entry name" value="Formyl transferase, C-terminal domain"/>
    <property type="match status" value="1"/>
</dbReference>
<evidence type="ECO:0000256" key="7">
    <source>
        <dbReference type="ARBA" id="ARBA00048558"/>
    </source>
</evidence>
<dbReference type="HAMAP" id="MF_00182">
    <property type="entry name" value="Formyl_trans"/>
    <property type="match status" value="1"/>
</dbReference>
<keyword evidence="5 8" id="KW-0808">Transferase</keyword>
<accession>A0AAJ6CW83</accession>
<evidence type="ECO:0000313" key="12">
    <source>
        <dbReference type="EMBL" id="WFG40715.1"/>
    </source>
</evidence>
<evidence type="ECO:0000256" key="8">
    <source>
        <dbReference type="HAMAP-Rule" id="MF_00182"/>
    </source>
</evidence>
<dbReference type="InterPro" id="IPR044135">
    <property type="entry name" value="Met-tRNA-FMT_C"/>
</dbReference>
<dbReference type="CDD" id="cd08646">
    <property type="entry name" value="FMT_core_Met-tRNA-FMT_N"/>
    <property type="match status" value="1"/>
</dbReference>
<evidence type="ECO:0000313" key="14">
    <source>
        <dbReference type="Proteomes" id="UP001321249"/>
    </source>
</evidence>
<evidence type="ECO:0000259" key="10">
    <source>
        <dbReference type="Pfam" id="PF02911"/>
    </source>
</evidence>
<dbReference type="EC" id="2.1.2.9" evidence="3 8"/>
<dbReference type="PANTHER" id="PTHR11138:SF5">
    <property type="entry name" value="METHIONYL-TRNA FORMYLTRANSFERASE, MITOCHONDRIAL"/>
    <property type="match status" value="1"/>
</dbReference>
<feature type="domain" description="Formyl transferase C-terminal" evidence="10">
    <location>
        <begin position="207"/>
        <end position="300"/>
    </location>
</feature>
<evidence type="ECO:0000313" key="13">
    <source>
        <dbReference type="Proteomes" id="UP001219901"/>
    </source>
</evidence>
<dbReference type="InterPro" id="IPR037022">
    <property type="entry name" value="Formyl_trans_C_sf"/>
</dbReference>
<evidence type="ECO:0000256" key="1">
    <source>
        <dbReference type="ARBA" id="ARBA00002606"/>
    </source>
</evidence>
<dbReference type="InterPro" id="IPR036477">
    <property type="entry name" value="Formyl_transf_N_sf"/>
</dbReference>
<proteinExistence type="inferred from homology"/>
<organism evidence="12 13">
    <name type="scientific">Candidatus Lucifugimonas marina</name>
    <dbReference type="NCBI Taxonomy" id="3038979"/>
    <lineage>
        <taxon>Bacteria</taxon>
        <taxon>Bacillati</taxon>
        <taxon>Chloroflexota</taxon>
        <taxon>Dehalococcoidia</taxon>
        <taxon>SAR202 cluster</taxon>
        <taxon>Candidatus Lucifugimonadales</taxon>
        <taxon>Candidatus Lucifugimonadaceae</taxon>
        <taxon>Candidatus Lucifugimonas</taxon>
    </lineage>
</organism>
<dbReference type="Pfam" id="PF00551">
    <property type="entry name" value="Formyl_trans_N"/>
    <property type="match status" value="1"/>
</dbReference>
<name>A0AAJ6CW83_9CHLR</name>
<keyword evidence="6 8" id="KW-0648">Protein biosynthesis</keyword>
<gene>
    <name evidence="8" type="primary">fmt</name>
    <name evidence="11" type="ORF">GKO46_06005</name>
    <name evidence="12" type="ORF">GKO48_14250</name>
</gene>
<comment type="catalytic activity">
    <reaction evidence="7 8">
        <text>L-methionyl-tRNA(fMet) + (6R)-10-formyltetrahydrofolate = N-formyl-L-methionyl-tRNA(fMet) + (6S)-5,6,7,8-tetrahydrofolate + H(+)</text>
        <dbReference type="Rhea" id="RHEA:24380"/>
        <dbReference type="Rhea" id="RHEA-COMP:9952"/>
        <dbReference type="Rhea" id="RHEA-COMP:9953"/>
        <dbReference type="ChEBI" id="CHEBI:15378"/>
        <dbReference type="ChEBI" id="CHEBI:57453"/>
        <dbReference type="ChEBI" id="CHEBI:78530"/>
        <dbReference type="ChEBI" id="CHEBI:78844"/>
        <dbReference type="ChEBI" id="CHEBI:195366"/>
        <dbReference type="EC" id="2.1.2.9"/>
    </reaction>
</comment>
<sequence>MRIIFFGSPVEAAGALESLVSAGHEVAAVYSQPDRKAGRGRTKTPTPVKTFAVDSDLPVFTPKSLRNNEEEALRLQNFQADVFVVVAYGRILPLELLQIPPMGVVNIHPSLLPLYRGPSPVVTAILDSRTEVGVTVMLLDEGMDTGPILAQSAPIKLSGTEKGAELQDRLFKEGASMLPAVLEGLQDGSITPQPQDDSAATVTGLLDRSDGEIDWSASAASIDRMMRAYHPWPGTFTSWEGKGLKILDARTADASSLPAGKVVVEENRVLVGTGSGALELMQVQLEGRQAVAAADFMRGQPNFDGATLGT</sequence>
<reference evidence="12" key="2">
    <citation type="journal article" date="2023" name="Nat. Commun.">
        <title>Cultivation of marine bacteria of the SAR202 clade.</title>
        <authorList>
            <person name="Lim Y."/>
            <person name="Seo J.H."/>
            <person name="Giovannoni S.J."/>
            <person name="Kang I."/>
            <person name="Cho J.C."/>
        </authorList>
    </citation>
    <scope>NUCLEOTIDE SEQUENCE</scope>
    <source>
        <strain evidence="12">JH1073</strain>
    </source>
</reference>
<dbReference type="AlphaFoldDB" id="A0AAJ6CW83"/>
<dbReference type="CDD" id="cd08704">
    <property type="entry name" value="Met_tRNA_FMT_C"/>
    <property type="match status" value="1"/>
</dbReference>
<evidence type="ECO:0000256" key="3">
    <source>
        <dbReference type="ARBA" id="ARBA00012261"/>
    </source>
</evidence>
<dbReference type="InterPro" id="IPR011034">
    <property type="entry name" value="Formyl_transferase-like_C_sf"/>
</dbReference>
<evidence type="ECO:0000256" key="2">
    <source>
        <dbReference type="ARBA" id="ARBA00010699"/>
    </source>
</evidence>
<evidence type="ECO:0000256" key="5">
    <source>
        <dbReference type="ARBA" id="ARBA00022679"/>
    </source>
</evidence>
<evidence type="ECO:0000256" key="4">
    <source>
        <dbReference type="ARBA" id="ARBA00016014"/>
    </source>
</evidence>
<dbReference type="InterPro" id="IPR005793">
    <property type="entry name" value="Formyl_trans_C"/>
</dbReference>
<feature type="domain" description="Formyl transferase N-terminal" evidence="9">
    <location>
        <begin position="1"/>
        <end position="182"/>
    </location>
</feature>
<feature type="binding site" evidence="8">
    <location>
        <begin position="110"/>
        <end position="113"/>
    </location>
    <ligand>
        <name>(6S)-5,6,7,8-tetrahydrofolate</name>
        <dbReference type="ChEBI" id="CHEBI:57453"/>
    </ligand>
</feature>
<reference evidence="13" key="3">
    <citation type="submission" date="2023-06" db="EMBL/GenBank/DDBJ databases">
        <title>Pangenomics reveal diversification of enzyme families and niche specialization in globally abundant SAR202 bacteria.</title>
        <authorList>
            <person name="Saw J.H.W."/>
        </authorList>
    </citation>
    <scope>NUCLEOTIDE SEQUENCE [LARGE SCALE GENOMIC DNA]</scope>
    <source>
        <strain evidence="13">JH1073</strain>
    </source>
</reference>
<evidence type="ECO:0000259" key="9">
    <source>
        <dbReference type="Pfam" id="PF00551"/>
    </source>
</evidence>
<comment type="function">
    <text evidence="1 8">Attaches a formyl group to the free amino group of methionyl-tRNA(fMet). The formyl group appears to play a dual role in the initiator identity of N-formylmethionyl-tRNA by promoting its recognition by IF2 and preventing the misappropriation of this tRNA by the elongation apparatus.</text>
</comment>
<dbReference type="SUPFAM" id="SSF53328">
    <property type="entry name" value="Formyltransferase"/>
    <property type="match status" value="1"/>
</dbReference>
<evidence type="ECO:0000313" key="11">
    <source>
        <dbReference type="EMBL" id="MDG0866629.1"/>
    </source>
</evidence>
<dbReference type="RefSeq" id="WP_342824209.1">
    <property type="nucleotide sequence ID" value="NZ_CP046146.1"/>
</dbReference>
<dbReference type="InterPro" id="IPR005794">
    <property type="entry name" value="Fmt"/>
</dbReference>
<dbReference type="GO" id="GO:0004479">
    <property type="term" value="F:methionyl-tRNA formyltransferase activity"/>
    <property type="evidence" value="ECO:0007669"/>
    <property type="project" value="UniProtKB-UniRule"/>
</dbReference>
<dbReference type="InterPro" id="IPR041711">
    <property type="entry name" value="Met-tRNA-FMT_N"/>
</dbReference>
<evidence type="ECO:0000256" key="6">
    <source>
        <dbReference type="ARBA" id="ARBA00022917"/>
    </source>
</evidence>
<dbReference type="InterPro" id="IPR002376">
    <property type="entry name" value="Formyl_transf_N"/>
</dbReference>
<dbReference type="Gene3D" id="3.40.50.170">
    <property type="entry name" value="Formyl transferase, N-terminal domain"/>
    <property type="match status" value="1"/>
</dbReference>
<protein>
    <recommendedName>
        <fullName evidence="4 8">Methionyl-tRNA formyltransferase</fullName>
        <ecNumber evidence="3 8">2.1.2.9</ecNumber>
    </recommendedName>
</protein>
<dbReference type="EMBL" id="WMBE01000002">
    <property type="protein sequence ID" value="MDG0866629.1"/>
    <property type="molecule type" value="Genomic_DNA"/>
</dbReference>
<keyword evidence="13" id="KW-1185">Reference proteome</keyword>
<comment type="similarity">
    <text evidence="2 8">Belongs to the Fmt family.</text>
</comment>